<sequence>MVLENLVNDIYHRETKRLELSGKRIVLTADRSLMTNYRGNFLYGFIACGPYEVLPEWVFDKVFCPPVETDPITGEAKVAQVGLRRVESALHQGYDKKDIFVANPEHLSKSIGPDTKVVGINVMDPLGMAPVTTTMAPEKLSYVAMKFKKMCAEIIQLKKKYDFKVVVGGNGAWELAKSDRMRVHGIDTVVVGEADELALDLFHDLEKGDAPELMHCFVKNIQNIPEITKPTVNSLIEAMRGCGRGCDFCDVNKRSKKDLSLERLQREAKINLDYGFDSIWLHSDEMLLYGCDNKDFIPNRDAITDLWKGLKGMGANFIGTTHMTFSAVAADPQLMKNIADVNRQHETGRWLATNLGIETVSPPMVKKHLGVKTRPFATEEWGSVVREGAKILNDNHWFPAATIIIGWPDETPDDSQYTIDMMNDFRTMNFRGLVAPLLYQDFSEKNSMHFGNLNEAQFTLFWRCWENNLRVINDIIPIILRNKTYGPPMKIFMYGILKAGTWAIMRYLRGLCKDLFNGRTPDEIIEKYSRSRSVSAPKMITKKL</sequence>
<dbReference type="PANTHER" id="PTHR42731:SF4">
    <property type="entry name" value="RADICAL SAM DOMAIN PROTEIN"/>
    <property type="match status" value="1"/>
</dbReference>
<protein>
    <submittedName>
        <fullName evidence="2">Radical SAM domain-containing protein</fullName>
    </submittedName>
</protein>
<name>A0A075FUE6_9ARCH</name>
<dbReference type="InterPro" id="IPR007197">
    <property type="entry name" value="rSAM"/>
</dbReference>
<dbReference type="EMBL" id="KF900435">
    <property type="protein sequence ID" value="AIE94968.1"/>
    <property type="molecule type" value="Genomic_DNA"/>
</dbReference>
<accession>A0A075FUE6</accession>
<dbReference type="SFLD" id="SFLDS00029">
    <property type="entry name" value="Radical_SAM"/>
    <property type="match status" value="1"/>
</dbReference>
<proteinExistence type="predicted"/>
<dbReference type="GO" id="GO:0051536">
    <property type="term" value="F:iron-sulfur cluster binding"/>
    <property type="evidence" value="ECO:0007669"/>
    <property type="project" value="InterPro"/>
</dbReference>
<dbReference type="SMART" id="SM00729">
    <property type="entry name" value="Elp3"/>
    <property type="match status" value="1"/>
</dbReference>
<dbReference type="Gene3D" id="3.80.30.20">
    <property type="entry name" value="tm_1862 like domain"/>
    <property type="match status" value="1"/>
</dbReference>
<feature type="domain" description="Elp3/MiaA/NifB-like radical SAM core" evidence="1">
    <location>
        <begin position="232"/>
        <end position="481"/>
    </location>
</feature>
<dbReference type="PANTHER" id="PTHR42731">
    <property type="entry name" value="SLL1084 PROTEIN"/>
    <property type="match status" value="1"/>
</dbReference>
<dbReference type="GO" id="GO:0003824">
    <property type="term" value="F:catalytic activity"/>
    <property type="evidence" value="ECO:0007669"/>
    <property type="project" value="InterPro"/>
</dbReference>
<evidence type="ECO:0000313" key="2">
    <source>
        <dbReference type="EMBL" id="AIE94968.1"/>
    </source>
</evidence>
<dbReference type="AlphaFoldDB" id="A0A075FUE6"/>
<dbReference type="InterPro" id="IPR023404">
    <property type="entry name" value="rSAM_horseshoe"/>
</dbReference>
<dbReference type="Gene3D" id="3.40.50.280">
    <property type="entry name" value="Cobalamin-binding domain"/>
    <property type="match status" value="1"/>
</dbReference>
<reference evidence="2" key="1">
    <citation type="journal article" date="2014" name="Genome Biol. Evol.">
        <title>Pangenome evidence for extensive interdomain horizontal transfer affecting lineage core and shell genes in uncultured planktonic thaumarchaeota and euryarchaeota.</title>
        <authorList>
            <person name="Deschamps P."/>
            <person name="Zivanovic Y."/>
            <person name="Moreira D."/>
            <person name="Rodriguez-Valera F."/>
            <person name="Lopez-Garcia P."/>
        </authorList>
    </citation>
    <scope>NUCLEOTIDE SEQUENCE</scope>
</reference>
<dbReference type="InterPro" id="IPR006638">
    <property type="entry name" value="Elp3/MiaA/NifB-like_rSAM"/>
</dbReference>
<evidence type="ECO:0000259" key="1">
    <source>
        <dbReference type="SMART" id="SM00729"/>
    </source>
</evidence>
<dbReference type="InterPro" id="IPR058240">
    <property type="entry name" value="rSAM_sf"/>
</dbReference>
<dbReference type="SUPFAM" id="SSF102114">
    <property type="entry name" value="Radical SAM enzymes"/>
    <property type="match status" value="1"/>
</dbReference>
<organism evidence="2">
    <name type="scientific">uncultured marine thaumarchaeote AD1000_54_F09</name>
    <dbReference type="NCBI Taxonomy" id="1455926"/>
    <lineage>
        <taxon>Archaea</taxon>
        <taxon>Nitrososphaerota</taxon>
        <taxon>environmental samples</taxon>
    </lineage>
</organism>
<dbReference type="Pfam" id="PF04055">
    <property type="entry name" value="Radical_SAM"/>
    <property type="match status" value="1"/>
</dbReference>
<dbReference type="SFLD" id="SFLDG01082">
    <property type="entry name" value="B12-binding_domain_containing"/>
    <property type="match status" value="1"/>
</dbReference>